<sequence length="317" mass="33715">MHRSIVIDTDTASDDAVAILQAVLHPDIEVRAVTTVAGNVPLETATRNALLTLELGGAPQVPVHPGCAKPLLRALETAQHVHGEDGMSGAPLASPVTLPQSEHAVEALLRLGREEPGVHELVTLGPLTNVATALLIDPDLLTRFTRVTMMIGAADARGNIAPTGEFNAWADPEAAGIVFAAPGDKHMVGWDASRKYAVITDEDEAELRATGTFGEFLADINRAVRDWGRDVTGIDGYDLPDPLAMAVAIDPSIVEASETAHVAVSTDEATRGQTYADHRLPRRTPNLTIVTAVQADALKRQLMWLFAREFEAVGADA</sequence>
<proteinExistence type="predicted"/>
<feature type="domain" description="Inosine/uridine-preferring nucleoside hydrolase" evidence="3">
    <location>
        <begin position="5"/>
        <end position="299"/>
    </location>
</feature>
<dbReference type="PROSITE" id="PS01247">
    <property type="entry name" value="IUNH"/>
    <property type="match status" value="1"/>
</dbReference>
<dbReference type="Proteomes" id="UP001501196">
    <property type="component" value="Unassembled WGS sequence"/>
</dbReference>
<dbReference type="InterPro" id="IPR023186">
    <property type="entry name" value="IUNH"/>
</dbReference>
<keyword evidence="1 4" id="KW-0378">Hydrolase</keyword>
<dbReference type="GO" id="GO:0016787">
    <property type="term" value="F:hydrolase activity"/>
    <property type="evidence" value="ECO:0007669"/>
    <property type="project" value="UniProtKB-KW"/>
</dbReference>
<evidence type="ECO:0000259" key="3">
    <source>
        <dbReference type="Pfam" id="PF01156"/>
    </source>
</evidence>
<protein>
    <submittedName>
        <fullName evidence="4">Nucleoside hydrolase</fullName>
    </submittedName>
</protein>
<evidence type="ECO:0000256" key="2">
    <source>
        <dbReference type="ARBA" id="ARBA00023295"/>
    </source>
</evidence>
<gene>
    <name evidence="4" type="ORF">GCM10009819_21950</name>
</gene>
<organism evidence="4 5">
    <name type="scientific">Agromyces tropicus</name>
    <dbReference type="NCBI Taxonomy" id="555371"/>
    <lineage>
        <taxon>Bacteria</taxon>
        <taxon>Bacillati</taxon>
        <taxon>Actinomycetota</taxon>
        <taxon>Actinomycetes</taxon>
        <taxon>Micrococcales</taxon>
        <taxon>Microbacteriaceae</taxon>
        <taxon>Agromyces</taxon>
    </lineage>
</organism>
<dbReference type="Gene3D" id="3.90.245.10">
    <property type="entry name" value="Ribonucleoside hydrolase-like"/>
    <property type="match status" value="1"/>
</dbReference>
<dbReference type="EMBL" id="BAAAPW010000002">
    <property type="protein sequence ID" value="GAA2036896.1"/>
    <property type="molecule type" value="Genomic_DNA"/>
</dbReference>
<evidence type="ECO:0000256" key="1">
    <source>
        <dbReference type="ARBA" id="ARBA00022801"/>
    </source>
</evidence>
<dbReference type="Pfam" id="PF01156">
    <property type="entry name" value="IU_nuc_hydro"/>
    <property type="match status" value="1"/>
</dbReference>
<dbReference type="PANTHER" id="PTHR12304">
    <property type="entry name" value="INOSINE-URIDINE PREFERRING NUCLEOSIDE HYDROLASE"/>
    <property type="match status" value="1"/>
</dbReference>
<dbReference type="InterPro" id="IPR015910">
    <property type="entry name" value="I/U_nuclsd_hydro_CS"/>
</dbReference>
<dbReference type="InterPro" id="IPR001910">
    <property type="entry name" value="Inosine/uridine_hydrolase_dom"/>
</dbReference>
<keyword evidence="2" id="KW-0326">Glycosidase</keyword>
<evidence type="ECO:0000313" key="4">
    <source>
        <dbReference type="EMBL" id="GAA2036896.1"/>
    </source>
</evidence>
<comment type="caution">
    <text evidence="4">The sequence shown here is derived from an EMBL/GenBank/DDBJ whole genome shotgun (WGS) entry which is preliminary data.</text>
</comment>
<reference evidence="4 5" key="1">
    <citation type="journal article" date="2019" name="Int. J. Syst. Evol. Microbiol.">
        <title>The Global Catalogue of Microorganisms (GCM) 10K type strain sequencing project: providing services to taxonomists for standard genome sequencing and annotation.</title>
        <authorList>
            <consortium name="The Broad Institute Genomics Platform"/>
            <consortium name="The Broad Institute Genome Sequencing Center for Infectious Disease"/>
            <person name="Wu L."/>
            <person name="Ma J."/>
        </authorList>
    </citation>
    <scope>NUCLEOTIDE SEQUENCE [LARGE SCALE GENOMIC DNA]</scope>
    <source>
        <strain evidence="4 5">JCM 15672</strain>
    </source>
</reference>
<dbReference type="SUPFAM" id="SSF53590">
    <property type="entry name" value="Nucleoside hydrolase"/>
    <property type="match status" value="1"/>
</dbReference>
<dbReference type="InterPro" id="IPR036452">
    <property type="entry name" value="Ribo_hydro-like"/>
</dbReference>
<evidence type="ECO:0000313" key="5">
    <source>
        <dbReference type="Proteomes" id="UP001501196"/>
    </source>
</evidence>
<dbReference type="RefSeq" id="WP_344373233.1">
    <property type="nucleotide sequence ID" value="NZ_BAAAPW010000002.1"/>
</dbReference>
<accession>A0ABN2UGV9</accession>
<name>A0ABN2UGV9_9MICO</name>
<keyword evidence="5" id="KW-1185">Reference proteome</keyword>
<dbReference type="PANTHER" id="PTHR12304:SF4">
    <property type="entry name" value="URIDINE NUCLEOSIDASE"/>
    <property type="match status" value="1"/>
</dbReference>